<name>A0ACB6RBK7_9PLEO</name>
<dbReference type="EMBL" id="MU003494">
    <property type="protein sequence ID" value="KAF2476654.1"/>
    <property type="molecule type" value="Genomic_DNA"/>
</dbReference>
<protein>
    <submittedName>
        <fullName evidence="1">Uncharacterized protein</fullName>
    </submittedName>
</protein>
<sequence length="192" mass="22018">MTMLSPKFLVFDSKAGPNVEGEGFTYCVSRDANVQWPKLVRRGRPRKDPKEQGRSLKYPIKEVDRPTKERYEFVDCSDGQQPNDSNTRKLVRTHVMRNYRRQKQIAAEAKLGPQGRGIESQDDDDAKTMAELECPLVPSLEHWSADPFDSFPIAMQPYMHELLYEYVSAVADHLYPIEAYWGFNPTKSSGCP</sequence>
<comment type="caution">
    <text evidence="1">The sequence shown here is derived from an EMBL/GenBank/DDBJ whole genome shotgun (WGS) entry which is preliminary data.</text>
</comment>
<proteinExistence type="predicted"/>
<accession>A0ACB6RBK7</accession>
<evidence type="ECO:0000313" key="2">
    <source>
        <dbReference type="Proteomes" id="UP000799755"/>
    </source>
</evidence>
<keyword evidence="2" id="KW-1185">Reference proteome</keyword>
<reference evidence="1" key="1">
    <citation type="journal article" date="2020" name="Stud. Mycol.">
        <title>101 Dothideomycetes genomes: a test case for predicting lifestyles and emergence of pathogens.</title>
        <authorList>
            <person name="Haridas S."/>
            <person name="Albert R."/>
            <person name="Binder M."/>
            <person name="Bloem J."/>
            <person name="Labutti K."/>
            <person name="Salamov A."/>
            <person name="Andreopoulos B."/>
            <person name="Baker S."/>
            <person name="Barry K."/>
            <person name="Bills G."/>
            <person name="Bluhm B."/>
            <person name="Cannon C."/>
            <person name="Castanera R."/>
            <person name="Culley D."/>
            <person name="Daum C."/>
            <person name="Ezra D."/>
            <person name="Gonzalez J."/>
            <person name="Henrissat B."/>
            <person name="Kuo A."/>
            <person name="Liang C."/>
            <person name="Lipzen A."/>
            <person name="Lutzoni F."/>
            <person name="Magnuson J."/>
            <person name="Mondo S."/>
            <person name="Nolan M."/>
            <person name="Ohm R."/>
            <person name="Pangilinan J."/>
            <person name="Park H.-J."/>
            <person name="Ramirez L."/>
            <person name="Alfaro M."/>
            <person name="Sun H."/>
            <person name="Tritt A."/>
            <person name="Yoshinaga Y."/>
            <person name="Zwiers L.-H."/>
            <person name="Turgeon B."/>
            <person name="Goodwin S."/>
            <person name="Spatafora J."/>
            <person name="Crous P."/>
            <person name="Grigoriev I."/>
        </authorList>
    </citation>
    <scope>NUCLEOTIDE SEQUENCE</scope>
    <source>
        <strain evidence="1">ATCC 200398</strain>
    </source>
</reference>
<gene>
    <name evidence="1" type="ORF">BDR25DRAFT_375659</name>
</gene>
<dbReference type="Proteomes" id="UP000799755">
    <property type="component" value="Unassembled WGS sequence"/>
</dbReference>
<evidence type="ECO:0000313" key="1">
    <source>
        <dbReference type="EMBL" id="KAF2476654.1"/>
    </source>
</evidence>
<organism evidence="1 2">
    <name type="scientific">Lindgomyces ingoldianus</name>
    <dbReference type="NCBI Taxonomy" id="673940"/>
    <lineage>
        <taxon>Eukaryota</taxon>
        <taxon>Fungi</taxon>
        <taxon>Dikarya</taxon>
        <taxon>Ascomycota</taxon>
        <taxon>Pezizomycotina</taxon>
        <taxon>Dothideomycetes</taxon>
        <taxon>Pleosporomycetidae</taxon>
        <taxon>Pleosporales</taxon>
        <taxon>Lindgomycetaceae</taxon>
        <taxon>Lindgomyces</taxon>
    </lineage>
</organism>